<organism evidence="1 2">
    <name type="scientific">Oryzomonas sagensis</name>
    <dbReference type="NCBI Taxonomy" id="2603857"/>
    <lineage>
        <taxon>Bacteria</taxon>
        <taxon>Pseudomonadati</taxon>
        <taxon>Thermodesulfobacteriota</taxon>
        <taxon>Desulfuromonadia</taxon>
        <taxon>Geobacterales</taxon>
        <taxon>Geobacteraceae</taxon>
        <taxon>Oryzomonas</taxon>
    </lineage>
</organism>
<evidence type="ECO:0000313" key="2">
    <source>
        <dbReference type="Proteomes" id="UP000798046"/>
    </source>
</evidence>
<proteinExistence type="predicted"/>
<keyword evidence="2" id="KW-1185">Reference proteome</keyword>
<name>A0ABQ6TTN3_9BACT</name>
<reference evidence="1 2" key="1">
    <citation type="journal article" date="2020" name="Microorganisms">
        <title>Description of Three Novel Members in the Family Geobacteraceae, Oryzomonas japonicum gen. nov., sp. nov., Oryzomonas sagensis sp. nov., and Oryzomonas ruber sp. nov.</title>
        <authorList>
            <person name="Xu Z."/>
            <person name="Masuda Y."/>
            <person name="Hayakawa C."/>
            <person name="Ushijima N."/>
            <person name="Kawano K."/>
            <person name="Shiratori Y."/>
            <person name="Senoo K."/>
            <person name="Itoh H."/>
        </authorList>
    </citation>
    <scope>NUCLEOTIDE SEQUENCE [LARGE SCALE GENOMIC DNA]</scope>
    <source>
        <strain evidence="1 2">Red100</strain>
    </source>
</reference>
<dbReference type="Proteomes" id="UP000798046">
    <property type="component" value="Unassembled WGS sequence"/>
</dbReference>
<comment type="caution">
    <text evidence="1">The sequence shown here is derived from an EMBL/GenBank/DDBJ whole genome shotgun (WGS) entry which is preliminary data.</text>
</comment>
<evidence type="ECO:0000313" key="1">
    <source>
        <dbReference type="EMBL" id="KAB0672379.1"/>
    </source>
</evidence>
<dbReference type="EMBL" id="VZRA01000001">
    <property type="protein sequence ID" value="KAB0672379.1"/>
    <property type="molecule type" value="Genomic_DNA"/>
</dbReference>
<dbReference type="RefSeq" id="WP_151156270.1">
    <property type="nucleotide sequence ID" value="NZ_VZRA01000001.1"/>
</dbReference>
<gene>
    <name evidence="1" type="ORF">F6V30_07395</name>
</gene>
<accession>A0ABQ6TTN3</accession>
<protein>
    <submittedName>
        <fullName evidence="1">Uncharacterized protein</fullName>
    </submittedName>
</protein>
<sequence>MLKVYLKDCLPDFVRELERLLLEEDRPELACQVRDMPVDVRRCVIGGGFCAMLCTGLQPSKGWGTGQTTIALAPKQGNILVDVIAGEIIAVEVFCRKDVYEKMVQMQYVYAQPGNASESVSCGGGPPAG</sequence>